<comment type="caution">
    <text evidence="1">The sequence shown here is derived from an EMBL/GenBank/DDBJ whole genome shotgun (WGS) entry which is preliminary data.</text>
</comment>
<evidence type="ECO:0000313" key="1">
    <source>
        <dbReference type="EMBL" id="CAC9972942.1"/>
    </source>
</evidence>
<dbReference type="Proteomes" id="UP000533639">
    <property type="component" value="Unassembled WGS sequence"/>
</dbReference>
<dbReference type="AlphaFoldDB" id="A0A9N8J052"/>
<protein>
    <submittedName>
        <fullName evidence="1">Uncharacterized protein</fullName>
    </submittedName>
</protein>
<name>A0A9N8J052_9FLAO</name>
<sequence length="177" mass="20619">MGTSIDCIIPREKDFEIEELRQRLDDVFVRLKTEVLHLREFGHFSKRASESLKWFLIFVPAEKDLPEHITGEGFTFSVDIYKNVVLIGCIERFNDLYFKEKNTSDQIFKIITELAKEFCFSNKLLLSAGGFGDTDHALDMAYYDEANFDEICAKMTELHGIPADNFDDLKDVPWYLR</sequence>
<keyword evidence="2" id="KW-1185">Reference proteome</keyword>
<accession>A0A9N8J052</accession>
<proteinExistence type="predicted"/>
<dbReference type="EMBL" id="CAIJDE010000028">
    <property type="protein sequence ID" value="CAC9972942.1"/>
    <property type="molecule type" value="Genomic_DNA"/>
</dbReference>
<evidence type="ECO:0000313" key="2">
    <source>
        <dbReference type="Proteomes" id="UP000533639"/>
    </source>
</evidence>
<organism evidence="1 2">
    <name type="scientific">Flavobacterium panici</name>
    <dbReference type="NCBI Taxonomy" id="2654843"/>
    <lineage>
        <taxon>Bacteria</taxon>
        <taxon>Pseudomonadati</taxon>
        <taxon>Bacteroidota</taxon>
        <taxon>Flavobacteriia</taxon>
        <taxon>Flavobacteriales</taxon>
        <taxon>Flavobacteriaceae</taxon>
        <taxon>Flavobacterium</taxon>
    </lineage>
</organism>
<reference evidence="1 2" key="1">
    <citation type="submission" date="2020-06" db="EMBL/GenBank/DDBJ databases">
        <authorList>
            <person name="Criscuolo A."/>
        </authorList>
    </citation>
    <scope>NUCLEOTIDE SEQUENCE [LARGE SCALE GENOMIC DNA]</scope>
    <source>
        <strain evidence="1">PXU-55</strain>
    </source>
</reference>
<gene>
    <name evidence="1" type="ORF">FLAPXU55_00621</name>
</gene>
<dbReference type="RefSeq" id="WP_180856534.1">
    <property type="nucleotide sequence ID" value="NZ_CAIJDE010000028.1"/>
</dbReference>